<evidence type="ECO:0000313" key="2">
    <source>
        <dbReference type="EMBL" id="CAB4594138.1"/>
    </source>
</evidence>
<feature type="compositionally biased region" description="Basic and acidic residues" evidence="1">
    <location>
        <begin position="249"/>
        <end position="284"/>
    </location>
</feature>
<dbReference type="AlphaFoldDB" id="A0A6J6GBB0"/>
<reference evidence="2" key="1">
    <citation type="submission" date="2020-05" db="EMBL/GenBank/DDBJ databases">
        <authorList>
            <person name="Chiriac C."/>
            <person name="Salcher M."/>
            <person name="Ghai R."/>
            <person name="Kavagutti S V."/>
        </authorList>
    </citation>
    <scope>NUCLEOTIDE SEQUENCE</scope>
</reference>
<feature type="region of interest" description="Disordered" evidence="1">
    <location>
        <begin position="67"/>
        <end position="150"/>
    </location>
</feature>
<feature type="compositionally biased region" description="Basic residues" evidence="1">
    <location>
        <begin position="285"/>
        <end position="295"/>
    </location>
</feature>
<feature type="compositionally biased region" description="Basic and acidic residues" evidence="1">
    <location>
        <begin position="196"/>
        <end position="222"/>
    </location>
</feature>
<sequence>MALRRRGRDRRAHRGAVRAGRHRLHLHPRCEPRLLGDRRALHQHQRHPLPQHHHPCRRPHARCRLRDGVAPGRDHARPDARPRSPARRAGAARHRRARVPVVVGAPGGSGRDHPHGQPVRPHALPRRPVPHRDLHPAGRRGRHAPAGHDRCAARQPAVLLDRHPELRALPVPLADLPDHPPGGRQGAVDLAVRAGDDRHRDPHRAQLPLRRDADPEGRDRRLVARRAAPPVPCGGGPAASARGPRRRRRDGDRLGGREHRDGPEPVRRCGGVRERGRCGGDRVEHHHGRHHRHPG</sequence>
<feature type="compositionally biased region" description="Basic residues" evidence="1">
    <location>
        <begin position="84"/>
        <end position="98"/>
    </location>
</feature>
<accession>A0A6J6GBB0</accession>
<feature type="region of interest" description="Disordered" evidence="1">
    <location>
        <begin position="196"/>
        <end position="295"/>
    </location>
</feature>
<organism evidence="2">
    <name type="scientific">freshwater metagenome</name>
    <dbReference type="NCBI Taxonomy" id="449393"/>
    <lineage>
        <taxon>unclassified sequences</taxon>
        <taxon>metagenomes</taxon>
        <taxon>ecological metagenomes</taxon>
    </lineage>
</organism>
<name>A0A6J6GBB0_9ZZZZ</name>
<feature type="region of interest" description="Disordered" evidence="1">
    <location>
        <begin position="1"/>
        <end position="21"/>
    </location>
</feature>
<protein>
    <submittedName>
        <fullName evidence="2">Unannotated protein</fullName>
    </submittedName>
</protein>
<evidence type="ECO:0000256" key="1">
    <source>
        <dbReference type="SAM" id="MobiDB-lite"/>
    </source>
</evidence>
<feature type="compositionally biased region" description="Basic and acidic residues" evidence="1">
    <location>
        <begin position="67"/>
        <end position="82"/>
    </location>
</feature>
<gene>
    <name evidence="2" type="ORF">UFOPK1493_03905</name>
</gene>
<proteinExistence type="predicted"/>
<dbReference type="EMBL" id="CAEZSR010000256">
    <property type="protein sequence ID" value="CAB4594138.1"/>
    <property type="molecule type" value="Genomic_DNA"/>
</dbReference>